<gene>
    <name evidence="2" type="ORF">EZS28_027578</name>
</gene>
<feature type="non-terminal residue" evidence="2">
    <location>
        <position position="1"/>
    </location>
</feature>
<dbReference type="Proteomes" id="UP000324800">
    <property type="component" value="Unassembled WGS sequence"/>
</dbReference>
<name>A0A5J4V371_9EUKA</name>
<accession>A0A5J4V371</accession>
<dbReference type="OrthoDB" id="3863715at2759"/>
<evidence type="ECO:0000313" key="3">
    <source>
        <dbReference type="Proteomes" id="UP000324800"/>
    </source>
</evidence>
<reference evidence="2 3" key="1">
    <citation type="submission" date="2019-03" db="EMBL/GenBank/DDBJ databases">
        <title>Single cell metagenomics reveals metabolic interactions within the superorganism composed of flagellate Streblomastix strix and complex community of Bacteroidetes bacteria on its surface.</title>
        <authorList>
            <person name="Treitli S.C."/>
            <person name="Kolisko M."/>
            <person name="Husnik F."/>
            <person name="Keeling P."/>
            <person name="Hampl V."/>
        </authorList>
    </citation>
    <scope>NUCLEOTIDE SEQUENCE [LARGE SCALE GENOMIC DNA]</scope>
    <source>
        <strain evidence="2">ST1C</strain>
    </source>
</reference>
<dbReference type="Gene3D" id="3.10.10.10">
    <property type="entry name" value="HIV Type 1 Reverse Transcriptase, subunit A, domain 1"/>
    <property type="match status" value="1"/>
</dbReference>
<organism evidence="2 3">
    <name type="scientific">Streblomastix strix</name>
    <dbReference type="NCBI Taxonomy" id="222440"/>
    <lineage>
        <taxon>Eukaryota</taxon>
        <taxon>Metamonada</taxon>
        <taxon>Preaxostyla</taxon>
        <taxon>Oxymonadida</taxon>
        <taxon>Streblomastigidae</taxon>
        <taxon>Streblomastix</taxon>
    </lineage>
</organism>
<proteinExistence type="predicted"/>
<dbReference type="InterPro" id="IPR043502">
    <property type="entry name" value="DNA/RNA_pol_sf"/>
</dbReference>
<protein>
    <submittedName>
        <fullName evidence="2">Uncharacterized protein</fullName>
    </submittedName>
</protein>
<evidence type="ECO:0000313" key="2">
    <source>
        <dbReference type="EMBL" id="KAA6376893.1"/>
    </source>
</evidence>
<dbReference type="SUPFAM" id="SSF56672">
    <property type="entry name" value="DNA/RNA polymerases"/>
    <property type="match status" value="1"/>
</dbReference>
<sequence>QRANIQHVNGGKEMYIPQQGHLAAQRADGLGFQPLIGQEQEQSEDEPVQDQGQPDLINLPDNPQNEGQPEPLQETRRSQANKGCNKPRLKSSNNKSRQQRYLRLWTALADISTKTLSVGATTRYSSQEKLNLKRLYQTIAHYPFQGNQIEMQAYKAILLEELQEGIIEEIPKEQVKWWNPTFLVPKPSRGWGKILNATFLNEEIHPLHFQMIEVEQV</sequence>
<dbReference type="EMBL" id="SNRW01010207">
    <property type="protein sequence ID" value="KAA6376893.1"/>
    <property type="molecule type" value="Genomic_DNA"/>
</dbReference>
<feature type="region of interest" description="Disordered" evidence="1">
    <location>
        <begin position="1"/>
        <end position="97"/>
    </location>
</feature>
<comment type="caution">
    <text evidence="2">The sequence shown here is derived from an EMBL/GenBank/DDBJ whole genome shotgun (WGS) entry which is preliminary data.</text>
</comment>
<dbReference type="AlphaFoldDB" id="A0A5J4V371"/>
<evidence type="ECO:0000256" key="1">
    <source>
        <dbReference type="SAM" id="MobiDB-lite"/>
    </source>
</evidence>